<dbReference type="Gene3D" id="1.10.3730.20">
    <property type="match status" value="1"/>
</dbReference>
<reference evidence="8" key="1">
    <citation type="submission" date="2020-05" db="EMBL/GenBank/DDBJ databases">
        <authorList>
            <person name="Chiriac C."/>
            <person name="Salcher M."/>
            <person name="Ghai R."/>
            <person name="Kavagutti S V."/>
        </authorList>
    </citation>
    <scope>NUCLEOTIDE SEQUENCE</scope>
</reference>
<dbReference type="PANTHER" id="PTHR42920:SF11">
    <property type="entry name" value="INNER MEMBRANE PROTEIN YTFF"/>
    <property type="match status" value="1"/>
</dbReference>
<feature type="transmembrane region" description="Helical" evidence="6">
    <location>
        <begin position="20"/>
        <end position="41"/>
    </location>
</feature>
<feature type="transmembrane region" description="Helical" evidence="6">
    <location>
        <begin position="53"/>
        <end position="69"/>
    </location>
</feature>
<feature type="transmembrane region" description="Helical" evidence="6">
    <location>
        <begin position="294"/>
        <end position="312"/>
    </location>
</feature>
<feature type="transmembrane region" description="Helical" evidence="6">
    <location>
        <begin position="195"/>
        <end position="216"/>
    </location>
</feature>
<dbReference type="EMBL" id="CAEZXP010000005">
    <property type="protein sequence ID" value="CAB4703916.1"/>
    <property type="molecule type" value="Genomic_DNA"/>
</dbReference>
<keyword evidence="2" id="KW-1003">Cell membrane</keyword>
<sequence>MSEAPFPVVPAHVRHPRRGYLLAASAASLWAINGTVAKLLLGNGFSSVEVAEVRNGGALLGLFALLALTARHRLRVSRAELPYLAIFGICGLAGVQWLYFLSIHRLSVGIALLIEYLGPLLVALWVRFVLKQEVRRRVWVALALSVTGLTLIVGNGDGHGVTKTGLLFASISAFTYAIYLLLAEHGAGKRDPISLLAYGFSFATVFWFVLAPPWNFPFAHATGHVELLGRLAGHTAPIWVLMLWLVVLGTIVPFFLLVTALRHLPATRVGITSMLEPVGASIVAWLLLNETFGALQIVGGVIVLAAIVLSQTSR</sequence>
<keyword evidence="3 6" id="KW-0812">Transmembrane</keyword>
<comment type="subcellular location">
    <subcellularLocation>
        <location evidence="1">Cell membrane</location>
        <topology evidence="1">Multi-pass membrane protein</topology>
    </subcellularLocation>
</comment>
<keyword evidence="5 6" id="KW-0472">Membrane</keyword>
<dbReference type="PANTHER" id="PTHR42920">
    <property type="entry name" value="OS03G0707200 PROTEIN-RELATED"/>
    <property type="match status" value="1"/>
</dbReference>
<proteinExistence type="predicted"/>
<feature type="transmembrane region" description="Helical" evidence="6">
    <location>
        <begin position="106"/>
        <end position="126"/>
    </location>
</feature>
<dbReference type="InterPro" id="IPR037185">
    <property type="entry name" value="EmrE-like"/>
</dbReference>
<feature type="transmembrane region" description="Helical" evidence="6">
    <location>
        <begin position="236"/>
        <end position="257"/>
    </location>
</feature>
<protein>
    <submittedName>
        <fullName evidence="8">Unannotated protein</fullName>
    </submittedName>
</protein>
<dbReference type="AlphaFoldDB" id="A0A6J6PZF6"/>
<name>A0A6J6PZF6_9ZZZZ</name>
<evidence type="ECO:0000313" key="8">
    <source>
        <dbReference type="EMBL" id="CAB4703916.1"/>
    </source>
</evidence>
<feature type="transmembrane region" description="Helical" evidence="6">
    <location>
        <begin position="81"/>
        <end position="100"/>
    </location>
</feature>
<evidence type="ECO:0000256" key="5">
    <source>
        <dbReference type="ARBA" id="ARBA00023136"/>
    </source>
</evidence>
<evidence type="ECO:0000256" key="2">
    <source>
        <dbReference type="ARBA" id="ARBA00022475"/>
    </source>
</evidence>
<feature type="transmembrane region" description="Helical" evidence="6">
    <location>
        <begin position="269"/>
        <end position="288"/>
    </location>
</feature>
<organism evidence="8">
    <name type="scientific">freshwater metagenome</name>
    <dbReference type="NCBI Taxonomy" id="449393"/>
    <lineage>
        <taxon>unclassified sequences</taxon>
        <taxon>metagenomes</taxon>
        <taxon>ecological metagenomes</taxon>
    </lineage>
</organism>
<feature type="domain" description="EamA" evidence="7">
    <location>
        <begin position="18"/>
        <end position="153"/>
    </location>
</feature>
<evidence type="ECO:0000256" key="4">
    <source>
        <dbReference type="ARBA" id="ARBA00022989"/>
    </source>
</evidence>
<dbReference type="Pfam" id="PF00892">
    <property type="entry name" value="EamA"/>
    <property type="match status" value="2"/>
</dbReference>
<evidence type="ECO:0000259" key="7">
    <source>
        <dbReference type="Pfam" id="PF00892"/>
    </source>
</evidence>
<dbReference type="GO" id="GO:0005886">
    <property type="term" value="C:plasma membrane"/>
    <property type="evidence" value="ECO:0007669"/>
    <property type="project" value="UniProtKB-SubCell"/>
</dbReference>
<gene>
    <name evidence="8" type="ORF">UFOPK2399_01545</name>
</gene>
<evidence type="ECO:0000256" key="6">
    <source>
        <dbReference type="SAM" id="Phobius"/>
    </source>
</evidence>
<feature type="domain" description="EamA" evidence="7">
    <location>
        <begin position="164"/>
        <end position="310"/>
    </location>
</feature>
<keyword evidence="4 6" id="KW-1133">Transmembrane helix</keyword>
<dbReference type="InterPro" id="IPR051258">
    <property type="entry name" value="Diverse_Substrate_Transporter"/>
</dbReference>
<feature type="transmembrane region" description="Helical" evidence="6">
    <location>
        <begin position="138"/>
        <end position="154"/>
    </location>
</feature>
<accession>A0A6J6PZF6</accession>
<dbReference type="InterPro" id="IPR000620">
    <property type="entry name" value="EamA_dom"/>
</dbReference>
<feature type="transmembrane region" description="Helical" evidence="6">
    <location>
        <begin position="166"/>
        <end position="183"/>
    </location>
</feature>
<dbReference type="SUPFAM" id="SSF103481">
    <property type="entry name" value="Multidrug resistance efflux transporter EmrE"/>
    <property type="match status" value="2"/>
</dbReference>
<evidence type="ECO:0000256" key="3">
    <source>
        <dbReference type="ARBA" id="ARBA00022692"/>
    </source>
</evidence>
<evidence type="ECO:0000256" key="1">
    <source>
        <dbReference type="ARBA" id="ARBA00004651"/>
    </source>
</evidence>